<dbReference type="AlphaFoldDB" id="A0AA36NBF2"/>
<accession>A0AA36NBF2</accession>
<dbReference type="EMBL" id="CAUJNA010003221">
    <property type="protein sequence ID" value="CAJ1396203.1"/>
    <property type="molecule type" value="Genomic_DNA"/>
</dbReference>
<proteinExistence type="predicted"/>
<evidence type="ECO:0000313" key="1">
    <source>
        <dbReference type="EMBL" id="CAJ1396203.1"/>
    </source>
</evidence>
<name>A0AA36NBF2_9DINO</name>
<comment type="caution">
    <text evidence="1">The sequence shown here is derived from an EMBL/GenBank/DDBJ whole genome shotgun (WGS) entry which is preliminary data.</text>
</comment>
<sequence length="267" mass="30744">MGYWITHPNPEYKKLMEAVEKFIVEPGEEDVMIHEVFTDTMFGRLKERMQGVGLQVDLVEKLWASYRTRRVVSGFLRDAVIGKKRLASMPDRVTNTIQLVDGRVYRPSVINCYAGDLGTLEVWFSKWLSFFFDTDVQLDGSGSKKVYSLLQKIRKAKYPAISEEEEVASIPLQLVMQGVFDAILVRLMLNKASGWETLRREICESLNSRKNALINSILRQTYKDADVLFLQEAGSELLTLLREEYQDFHLVVPRSYSSERAQNSIML</sequence>
<organism evidence="1 2">
    <name type="scientific">Effrenium voratum</name>
    <dbReference type="NCBI Taxonomy" id="2562239"/>
    <lineage>
        <taxon>Eukaryota</taxon>
        <taxon>Sar</taxon>
        <taxon>Alveolata</taxon>
        <taxon>Dinophyceae</taxon>
        <taxon>Suessiales</taxon>
        <taxon>Symbiodiniaceae</taxon>
        <taxon>Effrenium</taxon>
    </lineage>
</organism>
<protein>
    <submittedName>
        <fullName evidence="1">Uncharacterized protein</fullName>
    </submittedName>
</protein>
<reference evidence="1" key="1">
    <citation type="submission" date="2023-08" db="EMBL/GenBank/DDBJ databases">
        <authorList>
            <person name="Chen Y."/>
            <person name="Shah S."/>
            <person name="Dougan E. K."/>
            <person name="Thang M."/>
            <person name="Chan C."/>
        </authorList>
    </citation>
    <scope>NUCLEOTIDE SEQUENCE</scope>
</reference>
<keyword evidence="2" id="KW-1185">Reference proteome</keyword>
<dbReference type="Proteomes" id="UP001178507">
    <property type="component" value="Unassembled WGS sequence"/>
</dbReference>
<gene>
    <name evidence="1" type="ORF">EVOR1521_LOCUS20474</name>
</gene>
<evidence type="ECO:0000313" key="2">
    <source>
        <dbReference type="Proteomes" id="UP001178507"/>
    </source>
</evidence>